<keyword evidence="3" id="KW-1185">Reference proteome</keyword>
<dbReference type="Pfam" id="PF24758">
    <property type="entry name" value="LRR_At5g56370"/>
    <property type="match status" value="1"/>
</dbReference>
<sequence>MAFHVGPITKFTLSIADMENYLKVDYLVSFLSRNGIRHLVLQFPEDKPYKLPSSFFTCLQMRNLSLEYCSIQPPSTFEGFNGLTSLELCEVTISSEVLGSLISRSLLLEKLVLQISSILNQIQINAPKLKSFDFTGNVDLISLKKVPVLVKLSLVDAGEPSSQAGQPELSKYFESFLTLEHLHLNYASVQFLSAGSVDIAAKLSSPLNCLKSLCLSGIYLDESVELFVALCLIRSSPYLQDIQMKFDYSDELFFPLSGDVISEIPASFTDVTLNHLRSVKLEGISGTKTEIEFINLLLAKSPMLVRMLIQPKMANESAETRLKVLAEITKFPRASTKAEVDYRLDDNRV</sequence>
<dbReference type="EMBL" id="MLFT02000011">
    <property type="protein sequence ID" value="PHT33501.1"/>
    <property type="molecule type" value="Genomic_DNA"/>
</dbReference>
<dbReference type="InterPro" id="IPR006566">
    <property type="entry name" value="FBD"/>
</dbReference>
<dbReference type="Gene3D" id="3.80.10.10">
    <property type="entry name" value="Ribonuclease Inhibitor"/>
    <property type="match status" value="1"/>
</dbReference>
<dbReference type="PANTHER" id="PTHR31639">
    <property type="entry name" value="F-BOX PROTEIN-LIKE"/>
    <property type="match status" value="1"/>
</dbReference>
<dbReference type="STRING" id="33114.A0A2G2VKH5"/>
<evidence type="ECO:0000313" key="3">
    <source>
        <dbReference type="Proteomes" id="UP000224567"/>
    </source>
</evidence>
<organism evidence="2 3">
    <name type="scientific">Capsicum baccatum</name>
    <name type="common">Peruvian pepper</name>
    <dbReference type="NCBI Taxonomy" id="33114"/>
    <lineage>
        <taxon>Eukaryota</taxon>
        <taxon>Viridiplantae</taxon>
        <taxon>Streptophyta</taxon>
        <taxon>Embryophyta</taxon>
        <taxon>Tracheophyta</taxon>
        <taxon>Spermatophyta</taxon>
        <taxon>Magnoliopsida</taxon>
        <taxon>eudicotyledons</taxon>
        <taxon>Gunneridae</taxon>
        <taxon>Pentapetalae</taxon>
        <taxon>asterids</taxon>
        <taxon>lamiids</taxon>
        <taxon>Solanales</taxon>
        <taxon>Solanaceae</taxon>
        <taxon>Solanoideae</taxon>
        <taxon>Capsiceae</taxon>
        <taxon>Capsicum</taxon>
    </lineage>
</organism>
<feature type="domain" description="FBD" evidence="1">
    <location>
        <begin position="270"/>
        <end position="343"/>
    </location>
</feature>
<accession>A0A2G2VKH5</accession>
<dbReference type="OrthoDB" id="1287955at2759"/>
<evidence type="ECO:0000259" key="1">
    <source>
        <dbReference type="SMART" id="SM00579"/>
    </source>
</evidence>
<name>A0A2G2VKH5_CAPBA</name>
<evidence type="ECO:0000313" key="2">
    <source>
        <dbReference type="EMBL" id="PHT33501.1"/>
    </source>
</evidence>
<protein>
    <recommendedName>
        <fullName evidence="1">FBD domain-containing protein</fullName>
    </recommendedName>
</protein>
<dbReference type="PANTHER" id="PTHR31639:SF203">
    <property type="entry name" value="F-BOX DOMAIN-CONTAINING PROTEIN"/>
    <property type="match status" value="1"/>
</dbReference>
<dbReference type="SUPFAM" id="SSF52047">
    <property type="entry name" value="RNI-like"/>
    <property type="match status" value="1"/>
</dbReference>
<proteinExistence type="predicted"/>
<dbReference type="InterPro" id="IPR032675">
    <property type="entry name" value="LRR_dom_sf"/>
</dbReference>
<gene>
    <name evidence="2" type="ORF">CQW23_25301</name>
</gene>
<dbReference type="AlphaFoldDB" id="A0A2G2VKH5"/>
<reference evidence="3" key="2">
    <citation type="journal article" date="2017" name="J. Anim. Genet.">
        <title>Multiple reference genome sequences of hot pepper reveal the massive evolution of plant disease resistance genes by retroduplication.</title>
        <authorList>
            <person name="Kim S."/>
            <person name="Park J."/>
            <person name="Yeom S.-I."/>
            <person name="Kim Y.-M."/>
            <person name="Seo E."/>
            <person name="Kim K.-T."/>
            <person name="Kim M.-S."/>
            <person name="Lee J.M."/>
            <person name="Cheong K."/>
            <person name="Shin H.-S."/>
            <person name="Kim S.-B."/>
            <person name="Han K."/>
            <person name="Lee J."/>
            <person name="Park M."/>
            <person name="Lee H.-A."/>
            <person name="Lee H.-Y."/>
            <person name="Lee Y."/>
            <person name="Oh S."/>
            <person name="Lee J.H."/>
            <person name="Choi E."/>
            <person name="Choi E."/>
            <person name="Lee S.E."/>
            <person name="Jeon J."/>
            <person name="Kim H."/>
            <person name="Choi G."/>
            <person name="Song H."/>
            <person name="Lee J."/>
            <person name="Lee S.-C."/>
            <person name="Kwon J.-K."/>
            <person name="Lee H.-Y."/>
            <person name="Koo N."/>
            <person name="Hong Y."/>
            <person name="Kim R.W."/>
            <person name="Kang W.-H."/>
            <person name="Huh J.H."/>
            <person name="Kang B.-C."/>
            <person name="Yang T.-J."/>
            <person name="Lee Y.-H."/>
            <person name="Bennetzen J.L."/>
            <person name="Choi D."/>
        </authorList>
    </citation>
    <scope>NUCLEOTIDE SEQUENCE [LARGE SCALE GENOMIC DNA]</scope>
    <source>
        <strain evidence="3">cv. PBC81</strain>
    </source>
</reference>
<comment type="caution">
    <text evidence="2">The sequence shown here is derived from an EMBL/GenBank/DDBJ whole genome shotgun (WGS) entry which is preliminary data.</text>
</comment>
<dbReference type="Proteomes" id="UP000224567">
    <property type="component" value="Unassembled WGS sequence"/>
</dbReference>
<dbReference type="InterPro" id="IPR055411">
    <property type="entry name" value="LRR_FXL15/At3g58940/PEG3-like"/>
</dbReference>
<reference evidence="2 3" key="1">
    <citation type="journal article" date="2017" name="Genome Biol.">
        <title>New reference genome sequences of hot pepper reveal the massive evolution of plant disease-resistance genes by retroduplication.</title>
        <authorList>
            <person name="Kim S."/>
            <person name="Park J."/>
            <person name="Yeom S.I."/>
            <person name="Kim Y.M."/>
            <person name="Seo E."/>
            <person name="Kim K.T."/>
            <person name="Kim M.S."/>
            <person name="Lee J.M."/>
            <person name="Cheong K."/>
            <person name="Shin H.S."/>
            <person name="Kim S.B."/>
            <person name="Han K."/>
            <person name="Lee J."/>
            <person name="Park M."/>
            <person name="Lee H.A."/>
            <person name="Lee H.Y."/>
            <person name="Lee Y."/>
            <person name="Oh S."/>
            <person name="Lee J.H."/>
            <person name="Choi E."/>
            <person name="Choi E."/>
            <person name="Lee S.E."/>
            <person name="Jeon J."/>
            <person name="Kim H."/>
            <person name="Choi G."/>
            <person name="Song H."/>
            <person name="Lee J."/>
            <person name="Lee S.C."/>
            <person name="Kwon J.K."/>
            <person name="Lee H.Y."/>
            <person name="Koo N."/>
            <person name="Hong Y."/>
            <person name="Kim R.W."/>
            <person name="Kang W.H."/>
            <person name="Huh J.H."/>
            <person name="Kang B.C."/>
            <person name="Yang T.J."/>
            <person name="Lee Y.H."/>
            <person name="Bennetzen J.L."/>
            <person name="Choi D."/>
        </authorList>
    </citation>
    <scope>NUCLEOTIDE SEQUENCE [LARGE SCALE GENOMIC DNA]</scope>
    <source>
        <strain evidence="3">cv. PBC81</strain>
    </source>
</reference>
<dbReference type="SMART" id="SM00579">
    <property type="entry name" value="FBD"/>
    <property type="match status" value="1"/>
</dbReference>